<keyword evidence="4" id="KW-1185">Reference proteome</keyword>
<keyword evidence="1" id="KW-0175">Coiled coil</keyword>
<feature type="region of interest" description="Disordered" evidence="2">
    <location>
        <begin position="440"/>
        <end position="464"/>
    </location>
</feature>
<proteinExistence type="predicted"/>
<protein>
    <submittedName>
        <fullName evidence="3">Uncharacterized protein</fullName>
    </submittedName>
</protein>
<organism evidence="3 4">
    <name type="scientific">Lolium multiflorum</name>
    <name type="common">Italian ryegrass</name>
    <name type="synonym">Lolium perenne subsp. multiflorum</name>
    <dbReference type="NCBI Taxonomy" id="4521"/>
    <lineage>
        <taxon>Eukaryota</taxon>
        <taxon>Viridiplantae</taxon>
        <taxon>Streptophyta</taxon>
        <taxon>Embryophyta</taxon>
        <taxon>Tracheophyta</taxon>
        <taxon>Spermatophyta</taxon>
        <taxon>Magnoliopsida</taxon>
        <taxon>Liliopsida</taxon>
        <taxon>Poales</taxon>
        <taxon>Poaceae</taxon>
        <taxon>BOP clade</taxon>
        <taxon>Pooideae</taxon>
        <taxon>Poodae</taxon>
        <taxon>Poeae</taxon>
        <taxon>Poeae Chloroplast Group 2 (Poeae type)</taxon>
        <taxon>Loliodinae</taxon>
        <taxon>Loliinae</taxon>
        <taxon>Lolium</taxon>
    </lineage>
</organism>
<dbReference type="Proteomes" id="UP001231189">
    <property type="component" value="Unassembled WGS sequence"/>
</dbReference>
<name>A0AAD8RQ38_LOLMU</name>
<sequence length="464" mass="52825">MSAHTVGGTPAEGDVWSEVKTEEGKKALSLANQSGLDAVEREKAVSLAVRSGLKAEVAVYLAVRGGLDAEQVKKLLNDAVQRGLESDEAEKILYLAVRSGLNPEEFLSVAIRTGLKTEEEIYAALLKKLLAALYEPEEDPELDEWVRPTRKKNAPKFPFFLFKMKASAKKAQVSWWRKKYDIFPPERPGYNYAGRVLRLVIGPDGFNLEGPGDGGQPGALSFHTDVRYMGWPRPKEGIFMEGSSVPLREVAVIKRLPAGDGIAIMSYVEGLGVKLGDILFVLHCWSVTVALSFTQKSFYVSDKFTEEPLYAREGLDFIDITVPVENLIRKLYMMYELEEQDKMKMQEKQNHLVSGELMCQQEEELRLQLEKLEQEKREVLKQKREERKKYKSMREEMKKMFRKPITDEEIEALRKSKGRRRTIKKSIPYEAESDWVNLFEEEPRQGDGSCNGSLENSMEPILQM</sequence>
<gene>
    <name evidence="3" type="ORF">QYE76_004118</name>
</gene>
<evidence type="ECO:0000313" key="3">
    <source>
        <dbReference type="EMBL" id="KAK1629803.1"/>
    </source>
</evidence>
<evidence type="ECO:0000256" key="1">
    <source>
        <dbReference type="SAM" id="Coils"/>
    </source>
</evidence>
<dbReference type="EMBL" id="JAUUTY010000005">
    <property type="protein sequence ID" value="KAK1629803.1"/>
    <property type="molecule type" value="Genomic_DNA"/>
</dbReference>
<feature type="coiled-coil region" evidence="1">
    <location>
        <begin position="355"/>
        <end position="403"/>
    </location>
</feature>
<dbReference type="AlphaFoldDB" id="A0AAD8RQ38"/>
<evidence type="ECO:0000313" key="4">
    <source>
        <dbReference type="Proteomes" id="UP001231189"/>
    </source>
</evidence>
<accession>A0AAD8RQ38</accession>
<evidence type="ECO:0000256" key="2">
    <source>
        <dbReference type="SAM" id="MobiDB-lite"/>
    </source>
</evidence>
<comment type="caution">
    <text evidence="3">The sequence shown here is derived from an EMBL/GenBank/DDBJ whole genome shotgun (WGS) entry which is preliminary data.</text>
</comment>
<reference evidence="3" key="1">
    <citation type="submission" date="2023-07" db="EMBL/GenBank/DDBJ databases">
        <title>A chromosome-level genome assembly of Lolium multiflorum.</title>
        <authorList>
            <person name="Chen Y."/>
            <person name="Copetti D."/>
            <person name="Kolliker R."/>
            <person name="Studer B."/>
        </authorList>
    </citation>
    <scope>NUCLEOTIDE SEQUENCE</scope>
    <source>
        <strain evidence="3">02402/16</strain>
        <tissue evidence="3">Leaf</tissue>
    </source>
</reference>